<dbReference type="Gene3D" id="3.30.420.10">
    <property type="entry name" value="Ribonuclease H-like superfamily/Ribonuclease H"/>
    <property type="match status" value="1"/>
</dbReference>
<dbReference type="RefSeq" id="WP_053411925.1">
    <property type="nucleotide sequence ID" value="NZ_CP006841.1"/>
</dbReference>
<name>A0A0K2GZD4_9CORY</name>
<feature type="domain" description="Exonuclease" evidence="4">
    <location>
        <begin position="29"/>
        <end position="202"/>
    </location>
</feature>
<evidence type="ECO:0000256" key="1">
    <source>
        <dbReference type="ARBA" id="ARBA00022722"/>
    </source>
</evidence>
<keyword evidence="3" id="KW-0269">Exonuclease</keyword>
<dbReference type="InterPro" id="IPR036397">
    <property type="entry name" value="RNaseH_sf"/>
</dbReference>
<accession>A0A0K2GZD4</accession>
<dbReference type="GO" id="GO:0003676">
    <property type="term" value="F:nucleic acid binding"/>
    <property type="evidence" value="ECO:0007669"/>
    <property type="project" value="InterPro"/>
</dbReference>
<evidence type="ECO:0000256" key="3">
    <source>
        <dbReference type="ARBA" id="ARBA00022839"/>
    </source>
</evidence>
<dbReference type="GO" id="GO:0008408">
    <property type="term" value="F:3'-5' exonuclease activity"/>
    <property type="evidence" value="ECO:0007669"/>
    <property type="project" value="TreeGrafter"/>
</dbReference>
<gene>
    <name evidence="5" type="ORF">CLAC_04850</name>
</gene>
<dbReference type="SUPFAM" id="SSF53098">
    <property type="entry name" value="Ribonuclease H-like"/>
    <property type="match status" value="1"/>
</dbReference>
<proteinExistence type="predicted"/>
<dbReference type="Pfam" id="PF00929">
    <property type="entry name" value="RNase_T"/>
    <property type="match status" value="1"/>
</dbReference>
<dbReference type="EMBL" id="CP006841">
    <property type="protein sequence ID" value="ALA67149.1"/>
    <property type="molecule type" value="Genomic_DNA"/>
</dbReference>
<dbReference type="SMART" id="SM00479">
    <property type="entry name" value="EXOIII"/>
    <property type="match status" value="1"/>
</dbReference>
<dbReference type="STRING" id="1408189.CLAC_04850"/>
<evidence type="ECO:0000313" key="5">
    <source>
        <dbReference type="EMBL" id="ALA67149.1"/>
    </source>
</evidence>
<dbReference type="PATRIC" id="fig|1408189.4.peg.970"/>
<evidence type="ECO:0000259" key="4">
    <source>
        <dbReference type="SMART" id="SM00479"/>
    </source>
</evidence>
<dbReference type="PANTHER" id="PTHR30231:SF4">
    <property type="entry name" value="PROTEIN NEN2"/>
    <property type="match status" value="1"/>
</dbReference>
<dbReference type="KEGG" id="clw:CLAC_04850"/>
<organism evidence="5 6">
    <name type="scientific">Corynebacterium lactis RW2-5</name>
    <dbReference type="NCBI Taxonomy" id="1408189"/>
    <lineage>
        <taxon>Bacteria</taxon>
        <taxon>Bacillati</taxon>
        <taxon>Actinomycetota</taxon>
        <taxon>Actinomycetes</taxon>
        <taxon>Mycobacteriales</taxon>
        <taxon>Corynebacteriaceae</taxon>
        <taxon>Corynebacterium</taxon>
    </lineage>
</organism>
<evidence type="ECO:0000256" key="2">
    <source>
        <dbReference type="ARBA" id="ARBA00022801"/>
    </source>
</evidence>
<sequence length="202" mass="22182">MFSSLTRLKTRRAAGPLRKLYDTPVRDNAWLAVDVETTGLDPARDRLLSIGWVAVEGHDIVLAESGYVVIRADGAHDSVGESATIHGLTDDMLATGVSAKVGVGKLLQALSGRALLAHYAQMEIGFLDPLCRKHFGAPLKVPVADTMAREYEKMLRADQEPKRDELRLWSLLERYGIPPMKAHHAFNDALACAQVWLAQQAV</sequence>
<keyword evidence="6" id="KW-1185">Reference proteome</keyword>
<protein>
    <submittedName>
        <fullName evidence="5">DNA polymerase III subunit epsilon</fullName>
    </submittedName>
</protein>
<evidence type="ECO:0000313" key="6">
    <source>
        <dbReference type="Proteomes" id="UP000058446"/>
    </source>
</evidence>
<dbReference type="PANTHER" id="PTHR30231">
    <property type="entry name" value="DNA POLYMERASE III SUBUNIT EPSILON"/>
    <property type="match status" value="1"/>
</dbReference>
<dbReference type="InterPro" id="IPR013520">
    <property type="entry name" value="Ribonucl_H"/>
</dbReference>
<dbReference type="GO" id="GO:0005829">
    <property type="term" value="C:cytosol"/>
    <property type="evidence" value="ECO:0007669"/>
    <property type="project" value="TreeGrafter"/>
</dbReference>
<reference evidence="5 6" key="1">
    <citation type="submission" date="2013-10" db="EMBL/GenBank/DDBJ databases">
        <title>Complete genome sequence of Corynebacterium lactis DSM 45799(T), isolated from raw cow milk.</title>
        <authorList>
            <person name="Ruckert C."/>
            <person name="Albersmeier A."/>
            <person name="Lipski A."/>
            <person name="Kalinowski J."/>
        </authorList>
    </citation>
    <scope>NUCLEOTIDE SEQUENCE [LARGE SCALE GENOMIC DNA]</scope>
    <source>
        <strain evidence="5 6">RW2-5</strain>
    </source>
</reference>
<dbReference type="InterPro" id="IPR012337">
    <property type="entry name" value="RNaseH-like_sf"/>
</dbReference>
<dbReference type="AlphaFoldDB" id="A0A0K2GZD4"/>
<dbReference type="CDD" id="cd06127">
    <property type="entry name" value="DEDDh"/>
    <property type="match status" value="1"/>
</dbReference>
<keyword evidence="2" id="KW-0378">Hydrolase</keyword>
<keyword evidence="1" id="KW-0540">Nuclease</keyword>
<dbReference type="Proteomes" id="UP000058446">
    <property type="component" value="Chromosome"/>
</dbReference>
<dbReference type="OrthoDB" id="190275at2"/>